<dbReference type="PANTHER" id="PTHR36506:SF1">
    <property type="entry name" value="PREFLAGELLIN PEPTIDASE"/>
    <property type="match status" value="1"/>
</dbReference>
<keyword evidence="9" id="KW-1185">Reference proteome</keyword>
<evidence type="ECO:0000259" key="7">
    <source>
        <dbReference type="Pfam" id="PF01478"/>
    </source>
</evidence>
<dbReference type="RefSeq" id="WP_249904302.1">
    <property type="nucleotide sequence ID" value="NZ_JAMGBA010000002.1"/>
</dbReference>
<evidence type="ECO:0000256" key="6">
    <source>
        <dbReference type="SAM" id="Phobius"/>
    </source>
</evidence>
<keyword evidence="5 6" id="KW-0472">Membrane</keyword>
<dbReference type="InterPro" id="IPR000045">
    <property type="entry name" value="Prepilin_IV_endopep_pep"/>
</dbReference>
<dbReference type="EC" id="3.4.23.43" evidence="8"/>
<evidence type="ECO:0000256" key="3">
    <source>
        <dbReference type="ARBA" id="ARBA00022692"/>
    </source>
</evidence>
<dbReference type="GO" id="GO:0004190">
    <property type="term" value="F:aspartic-type endopeptidase activity"/>
    <property type="evidence" value="ECO:0007669"/>
    <property type="project" value="UniProtKB-EC"/>
</dbReference>
<dbReference type="Proteomes" id="UP001203410">
    <property type="component" value="Unassembled WGS sequence"/>
</dbReference>
<dbReference type="Pfam" id="PF01478">
    <property type="entry name" value="Peptidase_A24"/>
    <property type="match status" value="1"/>
</dbReference>
<accession>A0ABT0RVQ8</accession>
<name>A0ABT0RVQ8_9SPHN</name>
<feature type="transmembrane region" description="Helical" evidence="6">
    <location>
        <begin position="100"/>
        <end position="121"/>
    </location>
</feature>
<evidence type="ECO:0000256" key="2">
    <source>
        <dbReference type="ARBA" id="ARBA00022475"/>
    </source>
</evidence>
<evidence type="ECO:0000256" key="5">
    <source>
        <dbReference type="ARBA" id="ARBA00023136"/>
    </source>
</evidence>
<dbReference type="EMBL" id="JAMGBA010000002">
    <property type="protein sequence ID" value="MCL6698918.1"/>
    <property type="molecule type" value="Genomic_DNA"/>
</dbReference>
<feature type="domain" description="Prepilin type IV endopeptidase peptidase" evidence="7">
    <location>
        <begin position="14"/>
        <end position="113"/>
    </location>
</feature>
<evidence type="ECO:0000313" key="8">
    <source>
        <dbReference type="EMBL" id="MCL6698918.1"/>
    </source>
</evidence>
<feature type="transmembrane region" description="Helical" evidence="6">
    <location>
        <begin position="32"/>
        <end position="49"/>
    </location>
</feature>
<dbReference type="InterPro" id="IPR052218">
    <property type="entry name" value="Preflagellin_Peptidase"/>
</dbReference>
<proteinExistence type="predicted"/>
<evidence type="ECO:0000256" key="4">
    <source>
        <dbReference type="ARBA" id="ARBA00022989"/>
    </source>
</evidence>
<gene>
    <name evidence="8" type="ORF">LZ496_09010</name>
</gene>
<feature type="transmembrane region" description="Helical" evidence="6">
    <location>
        <begin position="142"/>
        <end position="160"/>
    </location>
</feature>
<dbReference type="PANTHER" id="PTHR36506">
    <property type="entry name" value="PREFLAGELLIN PEPTIDASE"/>
    <property type="match status" value="1"/>
</dbReference>
<comment type="subcellular location">
    <subcellularLocation>
        <location evidence="1">Cell membrane</location>
        <topology evidence="1">Multi-pass membrane protein</topology>
    </subcellularLocation>
</comment>
<keyword evidence="2" id="KW-1003">Cell membrane</keyword>
<evidence type="ECO:0000313" key="9">
    <source>
        <dbReference type="Proteomes" id="UP001203410"/>
    </source>
</evidence>
<comment type="caution">
    <text evidence="8">The sequence shown here is derived from an EMBL/GenBank/DDBJ whole genome shotgun (WGS) entry which is preliminary data.</text>
</comment>
<protein>
    <submittedName>
        <fullName evidence="8">Prepilin peptidase</fullName>
        <ecNumber evidence="8">3.4.23.43</ecNumber>
    </submittedName>
</protein>
<keyword evidence="8" id="KW-0378">Hydrolase</keyword>
<sequence length="161" mass="17137">MTLLASAPDWLAALLLLFLALAALEDIWRLEINDWVCGAVAAAAFLALAMSGPAVDLWQNLLLFALVLGLGTLLFVRGWMGGGDVKLLAACSLWFDLDQGWKMLVAVAIIGGLETLLVMLLRVLPWPSSLRKLIASLRHGEGIPYGVAIGAGVVLIGFASR</sequence>
<dbReference type="Gene3D" id="1.20.120.1220">
    <property type="match status" value="1"/>
</dbReference>
<reference evidence="8 9" key="1">
    <citation type="submission" date="2022-05" db="EMBL/GenBank/DDBJ databases">
        <authorList>
            <person name="Jo J.-H."/>
            <person name="Im W.-T."/>
        </authorList>
    </citation>
    <scope>NUCLEOTIDE SEQUENCE [LARGE SCALE GENOMIC DNA]</scope>
    <source>
        <strain evidence="8 9">NSE70-1</strain>
    </source>
</reference>
<evidence type="ECO:0000256" key="1">
    <source>
        <dbReference type="ARBA" id="ARBA00004651"/>
    </source>
</evidence>
<keyword evidence="3 6" id="KW-0812">Transmembrane</keyword>
<organism evidence="8 9">
    <name type="scientific">Sphingomonas caseinilyticus</name>
    <dbReference type="NCBI Taxonomy" id="2908205"/>
    <lineage>
        <taxon>Bacteria</taxon>
        <taxon>Pseudomonadati</taxon>
        <taxon>Pseudomonadota</taxon>
        <taxon>Alphaproteobacteria</taxon>
        <taxon>Sphingomonadales</taxon>
        <taxon>Sphingomonadaceae</taxon>
        <taxon>Sphingomonas</taxon>
    </lineage>
</organism>
<feature type="transmembrane region" description="Helical" evidence="6">
    <location>
        <begin position="61"/>
        <end position="80"/>
    </location>
</feature>
<keyword evidence="4 6" id="KW-1133">Transmembrane helix</keyword>